<evidence type="ECO:0000313" key="2">
    <source>
        <dbReference type="Proteomes" id="UP000218811"/>
    </source>
</evidence>
<evidence type="ECO:0000313" key="1">
    <source>
        <dbReference type="EMBL" id="PCH43086.1"/>
    </source>
</evidence>
<keyword evidence="2" id="KW-1185">Reference proteome</keyword>
<dbReference type="Proteomes" id="UP000218811">
    <property type="component" value="Unassembled WGS sequence"/>
</dbReference>
<organism evidence="1 2">
    <name type="scientific">Wolfiporia cocos (strain MD-104)</name>
    <name type="common">Brown rot fungus</name>
    <dbReference type="NCBI Taxonomy" id="742152"/>
    <lineage>
        <taxon>Eukaryota</taxon>
        <taxon>Fungi</taxon>
        <taxon>Dikarya</taxon>
        <taxon>Basidiomycota</taxon>
        <taxon>Agaricomycotina</taxon>
        <taxon>Agaricomycetes</taxon>
        <taxon>Polyporales</taxon>
        <taxon>Phaeolaceae</taxon>
        <taxon>Wolfiporia</taxon>
    </lineage>
</organism>
<name>A0A2H3JLK2_WOLCO</name>
<reference evidence="1 2" key="1">
    <citation type="journal article" date="2012" name="Science">
        <title>The Paleozoic origin of enzymatic lignin decomposition reconstructed from 31 fungal genomes.</title>
        <authorList>
            <person name="Floudas D."/>
            <person name="Binder M."/>
            <person name="Riley R."/>
            <person name="Barry K."/>
            <person name="Blanchette R.A."/>
            <person name="Henrissat B."/>
            <person name="Martinez A.T."/>
            <person name="Otillar R."/>
            <person name="Spatafora J.W."/>
            <person name="Yadav J.S."/>
            <person name="Aerts A."/>
            <person name="Benoit I."/>
            <person name="Boyd A."/>
            <person name="Carlson A."/>
            <person name="Copeland A."/>
            <person name="Coutinho P.M."/>
            <person name="de Vries R.P."/>
            <person name="Ferreira P."/>
            <person name="Findley K."/>
            <person name="Foster B."/>
            <person name="Gaskell J."/>
            <person name="Glotzer D."/>
            <person name="Gorecki P."/>
            <person name="Heitman J."/>
            <person name="Hesse C."/>
            <person name="Hori C."/>
            <person name="Igarashi K."/>
            <person name="Jurgens J.A."/>
            <person name="Kallen N."/>
            <person name="Kersten P."/>
            <person name="Kohler A."/>
            <person name="Kuees U."/>
            <person name="Kumar T.K.A."/>
            <person name="Kuo A."/>
            <person name="LaButti K."/>
            <person name="Larrondo L.F."/>
            <person name="Lindquist E."/>
            <person name="Ling A."/>
            <person name="Lombard V."/>
            <person name="Lucas S."/>
            <person name="Lundell T."/>
            <person name="Martin R."/>
            <person name="McLaughlin D.J."/>
            <person name="Morgenstern I."/>
            <person name="Morin E."/>
            <person name="Murat C."/>
            <person name="Nagy L.G."/>
            <person name="Nolan M."/>
            <person name="Ohm R.A."/>
            <person name="Patyshakuliyeva A."/>
            <person name="Rokas A."/>
            <person name="Ruiz-Duenas F.J."/>
            <person name="Sabat G."/>
            <person name="Salamov A."/>
            <person name="Samejima M."/>
            <person name="Schmutz J."/>
            <person name="Slot J.C."/>
            <person name="St John F."/>
            <person name="Stenlid J."/>
            <person name="Sun H."/>
            <person name="Sun S."/>
            <person name="Syed K."/>
            <person name="Tsang A."/>
            <person name="Wiebenga A."/>
            <person name="Young D."/>
            <person name="Pisabarro A."/>
            <person name="Eastwood D.C."/>
            <person name="Martin F."/>
            <person name="Cullen D."/>
            <person name="Grigoriev I.V."/>
            <person name="Hibbett D.S."/>
        </authorList>
    </citation>
    <scope>NUCLEOTIDE SEQUENCE [LARGE SCALE GENOMIC DNA]</scope>
    <source>
        <strain evidence="1 2">MD-104</strain>
    </source>
</reference>
<sequence length="270" mass="28575">MSIDLDGEESMQLSLLMASTGTLATGANLLQVDGLPITSALASPMLSPFETDDSMSPLVISTPLLLDALPDESMNIEGTMFSPAMVSAEPAPPALLFMPTPQPLAGSLSSLILPSALSVVDDFDLAASAFTSDHVLVAPVLALIPLPDTLEGVYLEEQLPAYSEMAEMAAIVDFSKPPTYSEAINVLEIVAIADVPSAPVLSMADLPVAGTFENMPMPPASPVWTSYFTIQETYDMRLPLQLPQPTPRGSWTRGNDIILASFGHLPTSEE</sequence>
<proteinExistence type="predicted"/>
<dbReference type="EMBL" id="KB468135">
    <property type="protein sequence ID" value="PCH43086.1"/>
    <property type="molecule type" value="Genomic_DNA"/>
</dbReference>
<gene>
    <name evidence="1" type="ORF">WOLCODRAFT_25718</name>
</gene>
<protein>
    <submittedName>
        <fullName evidence="1">Uncharacterized protein</fullName>
    </submittedName>
</protein>
<dbReference type="AlphaFoldDB" id="A0A2H3JLK2"/>
<accession>A0A2H3JLK2</accession>